<evidence type="ECO:0000256" key="5">
    <source>
        <dbReference type="NCBIfam" id="TIGR01048"/>
    </source>
</evidence>
<dbReference type="NCBIfam" id="TIGR01048">
    <property type="entry name" value="lysA"/>
    <property type="match status" value="1"/>
</dbReference>
<comment type="catalytic activity">
    <reaction evidence="7">
        <text>meso-2,6-diaminopimelate + H(+) = L-lysine + CO2</text>
        <dbReference type="Rhea" id="RHEA:15101"/>
        <dbReference type="ChEBI" id="CHEBI:15378"/>
        <dbReference type="ChEBI" id="CHEBI:16526"/>
        <dbReference type="ChEBI" id="CHEBI:32551"/>
        <dbReference type="ChEBI" id="CHEBI:57791"/>
        <dbReference type="EC" id="4.1.1.20"/>
    </reaction>
</comment>
<dbReference type="FunFam" id="3.20.20.10:FF:000003">
    <property type="entry name" value="Diaminopimelate decarboxylase"/>
    <property type="match status" value="1"/>
</dbReference>
<dbReference type="Proteomes" id="UP000196531">
    <property type="component" value="Unassembled WGS sequence"/>
</dbReference>
<accession>A0A1Y5FID0</accession>
<organism evidence="9 10">
    <name type="scientific">Halobacteriovorax marinus</name>
    <dbReference type="NCBI Taxonomy" id="97084"/>
    <lineage>
        <taxon>Bacteria</taxon>
        <taxon>Pseudomonadati</taxon>
        <taxon>Bdellovibrionota</taxon>
        <taxon>Bacteriovoracia</taxon>
        <taxon>Bacteriovoracales</taxon>
        <taxon>Halobacteriovoraceae</taxon>
        <taxon>Halobacteriovorax</taxon>
    </lineage>
</organism>
<dbReference type="SUPFAM" id="SSF51419">
    <property type="entry name" value="PLP-binding barrel"/>
    <property type="match status" value="1"/>
</dbReference>
<feature type="active site" description="Proton donor" evidence="6">
    <location>
        <position position="361"/>
    </location>
</feature>
<dbReference type="PRINTS" id="PR01179">
    <property type="entry name" value="ODADCRBXLASE"/>
</dbReference>
<name>A0A1Y5FID0_9BACT</name>
<evidence type="ECO:0000256" key="1">
    <source>
        <dbReference type="ARBA" id="ARBA00001933"/>
    </source>
</evidence>
<dbReference type="EMBL" id="MAAO01000002">
    <property type="protein sequence ID" value="OUR99944.1"/>
    <property type="molecule type" value="Genomic_DNA"/>
</dbReference>
<evidence type="ECO:0000259" key="8">
    <source>
        <dbReference type="Pfam" id="PF02784"/>
    </source>
</evidence>
<keyword evidence="2 7" id="KW-0210">Decarboxylase</keyword>
<dbReference type="PROSITE" id="PS00878">
    <property type="entry name" value="ODR_DC_2_1"/>
    <property type="match status" value="1"/>
</dbReference>
<keyword evidence="7" id="KW-0028">Amino-acid biosynthesis</keyword>
<evidence type="ECO:0000256" key="7">
    <source>
        <dbReference type="RuleBase" id="RU003738"/>
    </source>
</evidence>
<dbReference type="InterPro" id="IPR029066">
    <property type="entry name" value="PLP-binding_barrel"/>
</dbReference>
<dbReference type="CDD" id="cd06828">
    <property type="entry name" value="PLPDE_III_DapDC"/>
    <property type="match status" value="1"/>
</dbReference>
<dbReference type="GO" id="GO:0009089">
    <property type="term" value="P:lysine biosynthetic process via diaminopimelate"/>
    <property type="evidence" value="ECO:0007669"/>
    <property type="project" value="UniProtKB-UniRule"/>
</dbReference>
<dbReference type="InterPro" id="IPR000183">
    <property type="entry name" value="Orn/DAP/Arg_de-COase"/>
</dbReference>
<comment type="pathway">
    <text evidence="7">Amino-acid biosynthesis; L-lysine biosynthesis via DAP pathway; L-lysine from DL-2,6-diaminopimelate: step 1/1.</text>
</comment>
<proteinExistence type="predicted"/>
<feature type="modified residue" description="N6-(pyridoxal phosphate)lysine" evidence="6">
    <location>
        <position position="68"/>
    </location>
</feature>
<sequence length="419" mass="46351">MDIKQHPTLSYKKNKLHLSGTCIHSITKELKTPFYLYNVEALERNFLNFSNCANDHNIFEPLVCFALKSNPNLNLLKSLKRLGAGADIVSGGELKQALKAKISPMKIVFSGVGKTEEEITLALNSHPQGIYSFNVESVEELEMIAKVSKKLNKVARVALRLNPQVNVKTHKHISTGGKSHKFGILKSDIEGILKNKKLLKNVLLVGLSIHIGSQLTCLKATEKALKELSNLALACDQDLEFLDVGGGLGVPYHPDEPLSSIDEYMSLVSTTIEKYYTSKKGSHQRQPRIVFEPGRYIVANTGVLVTSVIRTKSSEENKFIIVDGGMNDFVRSSLYGAYHHVLPLNKRSGVLKASHVVGPICETADSFASNRELPPIKTNDRICIGDVGAYGFSMSSIYNMREKIKEYVIDKEGVLISHK</sequence>
<dbReference type="PANTHER" id="PTHR43727:SF2">
    <property type="entry name" value="GROUP IV DECARBOXYLASE"/>
    <property type="match status" value="1"/>
</dbReference>
<dbReference type="PRINTS" id="PR01181">
    <property type="entry name" value="DAPDCRBXLASE"/>
</dbReference>
<evidence type="ECO:0000256" key="2">
    <source>
        <dbReference type="ARBA" id="ARBA00022793"/>
    </source>
</evidence>
<protein>
    <recommendedName>
        <fullName evidence="5 7">Diaminopimelate decarboxylase</fullName>
        <ecNumber evidence="5 7">4.1.1.20</ecNumber>
    </recommendedName>
</protein>
<dbReference type="Gene3D" id="3.20.20.10">
    <property type="entry name" value="Alanine racemase"/>
    <property type="match status" value="1"/>
</dbReference>
<dbReference type="Gene3D" id="2.40.37.10">
    <property type="entry name" value="Lyase, Ornithine Decarboxylase, Chain A, domain 1"/>
    <property type="match status" value="1"/>
</dbReference>
<keyword evidence="3 6" id="KW-0663">Pyridoxal phosphate</keyword>
<evidence type="ECO:0000313" key="10">
    <source>
        <dbReference type="Proteomes" id="UP000196531"/>
    </source>
</evidence>
<feature type="domain" description="Orn/DAP/Arg decarboxylase 2 N-terminal" evidence="8">
    <location>
        <begin position="60"/>
        <end position="299"/>
    </location>
</feature>
<dbReference type="PANTHER" id="PTHR43727">
    <property type="entry name" value="DIAMINOPIMELATE DECARBOXYLASE"/>
    <property type="match status" value="1"/>
</dbReference>
<dbReference type="PROSITE" id="PS00879">
    <property type="entry name" value="ODR_DC_2_2"/>
    <property type="match status" value="1"/>
</dbReference>
<dbReference type="GO" id="GO:0008836">
    <property type="term" value="F:diaminopimelate decarboxylase activity"/>
    <property type="evidence" value="ECO:0007669"/>
    <property type="project" value="UniProtKB-UniRule"/>
</dbReference>
<comment type="cofactor">
    <cofactor evidence="1 6 7">
        <name>pyridoxal 5'-phosphate</name>
        <dbReference type="ChEBI" id="CHEBI:597326"/>
    </cofactor>
</comment>
<dbReference type="InterPro" id="IPR009006">
    <property type="entry name" value="Ala_racemase/Decarboxylase_C"/>
</dbReference>
<reference evidence="10" key="1">
    <citation type="journal article" date="2017" name="Proc. Natl. Acad. Sci. U.S.A.">
        <title>Simulation of Deepwater Horizon oil plume reveals substrate specialization within a complex community of hydrocarbon-degraders.</title>
        <authorList>
            <person name="Hu P."/>
            <person name="Dubinsky E.A."/>
            <person name="Probst A.J."/>
            <person name="Wang J."/>
            <person name="Sieber C.M.K."/>
            <person name="Tom L.M."/>
            <person name="Gardinali P."/>
            <person name="Banfield J.F."/>
            <person name="Atlas R.M."/>
            <person name="Andersen G.L."/>
        </authorList>
    </citation>
    <scope>NUCLEOTIDE SEQUENCE [LARGE SCALE GENOMIC DNA]</scope>
</reference>
<dbReference type="InterPro" id="IPR002986">
    <property type="entry name" value="DAP_deCOOHase_LysA"/>
</dbReference>
<dbReference type="AlphaFoldDB" id="A0A1Y5FID0"/>
<dbReference type="InterPro" id="IPR022653">
    <property type="entry name" value="De-COase2_pyr-phos_BS"/>
</dbReference>
<dbReference type="Pfam" id="PF02784">
    <property type="entry name" value="Orn_Arg_deC_N"/>
    <property type="match status" value="1"/>
</dbReference>
<dbReference type="EC" id="4.1.1.20" evidence="5 7"/>
<gene>
    <name evidence="9" type="ORF">A9Q84_02630</name>
</gene>
<dbReference type="SUPFAM" id="SSF50621">
    <property type="entry name" value="Alanine racemase C-terminal domain-like"/>
    <property type="match status" value="1"/>
</dbReference>
<dbReference type="UniPathway" id="UPA00034">
    <property type="reaction ID" value="UER00027"/>
</dbReference>
<comment type="caution">
    <text evidence="9">The sequence shown here is derived from an EMBL/GenBank/DDBJ whole genome shotgun (WGS) entry which is preliminary data.</text>
</comment>
<dbReference type="InterPro" id="IPR022657">
    <property type="entry name" value="De-COase2_CS"/>
</dbReference>
<evidence type="ECO:0000313" key="9">
    <source>
        <dbReference type="EMBL" id="OUR99944.1"/>
    </source>
</evidence>
<evidence type="ECO:0000256" key="4">
    <source>
        <dbReference type="ARBA" id="ARBA00023239"/>
    </source>
</evidence>
<keyword evidence="7" id="KW-0457">Lysine biosynthesis</keyword>
<evidence type="ECO:0000256" key="3">
    <source>
        <dbReference type="ARBA" id="ARBA00022898"/>
    </source>
</evidence>
<dbReference type="InterPro" id="IPR022644">
    <property type="entry name" value="De-COase2_N"/>
</dbReference>
<evidence type="ECO:0000256" key="6">
    <source>
        <dbReference type="PIRSR" id="PIRSR600183-50"/>
    </source>
</evidence>
<keyword evidence="4 7" id="KW-0456">Lyase</keyword>